<accession>A0A0K9NL26</accession>
<keyword evidence="2" id="KW-1185">Reference proteome</keyword>
<dbReference type="AlphaFoldDB" id="A0A0K9NL26"/>
<proteinExistence type="predicted"/>
<protein>
    <submittedName>
        <fullName evidence="1">Uncharacterized protein</fullName>
    </submittedName>
</protein>
<dbReference type="STRING" id="29655.A0A0K9NL26"/>
<name>A0A0K9NL26_ZOSMR</name>
<dbReference type="EMBL" id="LFYR01002147">
    <property type="protein sequence ID" value="KMZ56655.1"/>
    <property type="molecule type" value="Genomic_DNA"/>
</dbReference>
<gene>
    <name evidence="1" type="ORF">ZOSMA_92G00120</name>
</gene>
<organism evidence="1 2">
    <name type="scientific">Zostera marina</name>
    <name type="common">Eelgrass</name>
    <dbReference type="NCBI Taxonomy" id="29655"/>
    <lineage>
        <taxon>Eukaryota</taxon>
        <taxon>Viridiplantae</taxon>
        <taxon>Streptophyta</taxon>
        <taxon>Embryophyta</taxon>
        <taxon>Tracheophyta</taxon>
        <taxon>Spermatophyta</taxon>
        <taxon>Magnoliopsida</taxon>
        <taxon>Liliopsida</taxon>
        <taxon>Zosteraceae</taxon>
        <taxon>Zostera</taxon>
    </lineage>
</organism>
<reference evidence="2" key="1">
    <citation type="journal article" date="2016" name="Nature">
        <title>The genome of the seagrass Zostera marina reveals angiosperm adaptation to the sea.</title>
        <authorList>
            <person name="Olsen J.L."/>
            <person name="Rouze P."/>
            <person name="Verhelst B."/>
            <person name="Lin Y.-C."/>
            <person name="Bayer T."/>
            <person name="Collen J."/>
            <person name="Dattolo E."/>
            <person name="De Paoli E."/>
            <person name="Dittami S."/>
            <person name="Maumus F."/>
            <person name="Michel G."/>
            <person name="Kersting A."/>
            <person name="Lauritano C."/>
            <person name="Lohaus R."/>
            <person name="Toepel M."/>
            <person name="Tonon T."/>
            <person name="Vanneste K."/>
            <person name="Amirebrahimi M."/>
            <person name="Brakel J."/>
            <person name="Bostroem C."/>
            <person name="Chovatia M."/>
            <person name="Grimwood J."/>
            <person name="Jenkins J.W."/>
            <person name="Jueterbock A."/>
            <person name="Mraz A."/>
            <person name="Stam W.T."/>
            <person name="Tice H."/>
            <person name="Bornberg-Bauer E."/>
            <person name="Green P.J."/>
            <person name="Pearson G.A."/>
            <person name="Procaccini G."/>
            <person name="Duarte C.M."/>
            <person name="Schmutz J."/>
            <person name="Reusch T.B.H."/>
            <person name="Van de Peer Y."/>
        </authorList>
    </citation>
    <scope>NUCLEOTIDE SEQUENCE [LARGE SCALE GENOMIC DNA]</scope>
    <source>
        <strain evidence="2">cv. Finnish</strain>
    </source>
</reference>
<evidence type="ECO:0000313" key="2">
    <source>
        <dbReference type="Proteomes" id="UP000036987"/>
    </source>
</evidence>
<dbReference type="Proteomes" id="UP000036987">
    <property type="component" value="Unassembled WGS sequence"/>
</dbReference>
<comment type="caution">
    <text evidence="1">The sequence shown here is derived from an EMBL/GenBank/DDBJ whole genome shotgun (WGS) entry which is preliminary data.</text>
</comment>
<evidence type="ECO:0000313" key="1">
    <source>
        <dbReference type="EMBL" id="KMZ56655.1"/>
    </source>
</evidence>
<sequence>MDQIMLFKFSYRLHNVLLPDSRNLLAVAEVLGVTDQCGPVWKERSIVIADDDYNEMDVGYEDGPPEPEFEDCAIEDVDNNDEVSDALVGEEEEEEIETEQVRRERKYLNTKVHDQV</sequence>